<feature type="transmembrane region" description="Helical" evidence="7">
    <location>
        <begin position="173"/>
        <end position="190"/>
    </location>
</feature>
<feature type="transmembrane region" description="Helical" evidence="7">
    <location>
        <begin position="72"/>
        <end position="90"/>
    </location>
</feature>
<dbReference type="PANTHER" id="PTHR10981:SF0">
    <property type="entry name" value="BATTENIN"/>
    <property type="match status" value="1"/>
</dbReference>
<dbReference type="InterPro" id="IPR003492">
    <property type="entry name" value="Battenin_disease_Cln3"/>
</dbReference>
<name>A0A1Z5JI24_FISSO</name>
<evidence type="ECO:0000256" key="2">
    <source>
        <dbReference type="ARBA" id="ARBA00007467"/>
    </source>
</evidence>
<dbReference type="GO" id="GO:0051453">
    <property type="term" value="P:regulation of intracellular pH"/>
    <property type="evidence" value="ECO:0007669"/>
    <property type="project" value="TreeGrafter"/>
</dbReference>
<dbReference type="Proteomes" id="UP000198406">
    <property type="component" value="Unassembled WGS sequence"/>
</dbReference>
<dbReference type="AlphaFoldDB" id="A0A1Z5JI24"/>
<accession>A0A1Z5JI24</accession>
<comment type="caution">
    <text evidence="8">The sequence shown here is derived from an EMBL/GenBank/DDBJ whole genome shotgun (WGS) entry which is preliminary data.</text>
</comment>
<evidence type="ECO:0000256" key="1">
    <source>
        <dbReference type="ARBA" id="ARBA00004127"/>
    </source>
</evidence>
<keyword evidence="4 7" id="KW-0812">Transmembrane</keyword>
<dbReference type="EMBL" id="BDSP01000070">
    <property type="protein sequence ID" value="GAX13586.1"/>
    <property type="molecule type" value="Genomic_DNA"/>
</dbReference>
<keyword evidence="5 7" id="KW-1133">Transmembrane helix</keyword>
<keyword evidence="6 7" id="KW-0472">Membrane</keyword>
<dbReference type="PRINTS" id="PR01315">
    <property type="entry name" value="BATTENIN"/>
</dbReference>
<dbReference type="GO" id="GO:0016020">
    <property type="term" value="C:membrane"/>
    <property type="evidence" value="ECO:0007669"/>
    <property type="project" value="UniProtKB-UniRule"/>
</dbReference>
<evidence type="ECO:0000256" key="6">
    <source>
        <dbReference type="ARBA" id="ARBA00023136"/>
    </source>
</evidence>
<dbReference type="GO" id="GO:0005773">
    <property type="term" value="C:vacuole"/>
    <property type="evidence" value="ECO:0007669"/>
    <property type="project" value="TreeGrafter"/>
</dbReference>
<feature type="transmembrane region" description="Helical" evidence="7">
    <location>
        <begin position="411"/>
        <end position="429"/>
    </location>
</feature>
<sequence length="496" mass="54147">MVASSGESASYEPLSLDASVPPITLEACPTDETKARKRAAAFFCLGLLNNTSYVIMLAAAKSLSEGGTGLVYIANILPGISVKLSAPYWFDRVTYQSRVSIAAACMAMAFFITGYSERRLQYPHNSDSLTYLPFVGVALVSLQCGLGEATLLAAAGKCDSLCINSQGAKGRCLTAWSSGTGAAGLTGYLWTVAGTHWLDFGVAWTILAALILAVMYGLIYITVLGDIDDEKRLTSYALSQDIELTNDLLEADAIERSSACSERESIQTSQTSLITRGISIEEMRATDNLSDSRQPIETNEFETIRPFHFILSLWPYTVPLFLVYAAEYACQAGVWTAMGFPIEDATKRNQFYQTSNWLYQAGVFVSRSSGTFLTLSPTTLWVLPFLQVLNLLFFSVTALQSPQTSWLYSQPLLYITSIWTGILGGAVYVHGYKRILVDFQGTFLTEMALATTSVAEGIGILMADILGLFLQGCLYQVHHLDNALVHCPLKGFRLRA</sequence>
<gene>
    <name evidence="8" type="ORF">FisN_3Lh156</name>
</gene>
<dbReference type="InParanoid" id="A0A1Z5JI24"/>
<dbReference type="InterPro" id="IPR036259">
    <property type="entry name" value="MFS_trans_sf"/>
</dbReference>
<feature type="transmembrane region" description="Helical" evidence="7">
    <location>
        <begin position="128"/>
        <end position="152"/>
    </location>
</feature>
<feature type="transmembrane region" description="Helical" evidence="7">
    <location>
        <begin position="449"/>
        <end position="470"/>
    </location>
</feature>
<feature type="transmembrane region" description="Helical" evidence="7">
    <location>
        <begin position="39"/>
        <end position="60"/>
    </location>
</feature>
<proteinExistence type="inferred from homology"/>
<evidence type="ECO:0000313" key="8">
    <source>
        <dbReference type="EMBL" id="GAX13586.1"/>
    </source>
</evidence>
<dbReference type="OrthoDB" id="5965864at2759"/>
<evidence type="ECO:0000313" key="9">
    <source>
        <dbReference type="Proteomes" id="UP000198406"/>
    </source>
</evidence>
<reference evidence="8 9" key="1">
    <citation type="journal article" date="2015" name="Plant Cell">
        <title>Oil accumulation by the oleaginous diatom Fistulifera solaris as revealed by the genome and transcriptome.</title>
        <authorList>
            <person name="Tanaka T."/>
            <person name="Maeda Y."/>
            <person name="Veluchamy A."/>
            <person name="Tanaka M."/>
            <person name="Abida H."/>
            <person name="Marechal E."/>
            <person name="Bowler C."/>
            <person name="Muto M."/>
            <person name="Sunaga Y."/>
            <person name="Tanaka M."/>
            <person name="Yoshino T."/>
            <person name="Taniguchi T."/>
            <person name="Fukuda Y."/>
            <person name="Nemoto M."/>
            <person name="Matsumoto M."/>
            <person name="Wong P.S."/>
            <person name="Aburatani S."/>
            <person name="Fujibuchi W."/>
        </authorList>
    </citation>
    <scope>NUCLEOTIDE SEQUENCE [LARGE SCALE GENOMIC DNA]</scope>
    <source>
        <strain evidence="8 9">JPCC DA0580</strain>
    </source>
</reference>
<dbReference type="GO" id="GO:0012505">
    <property type="term" value="C:endomembrane system"/>
    <property type="evidence" value="ECO:0007669"/>
    <property type="project" value="UniProtKB-SubCell"/>
</dbReference>
<keyword evidence="9" id="KW-1185">Reference proteome</keyword>
<keyword evidence="3" id="KW-0813">Transport</keyword>
<comment type="similarity">
    <text evidence="2 7">Belongs to the battenin family.</text>
</comment>
<organism evidence="8 9">
    <name type="scientific">Fistulifera solaris</name>
    <name type="common">Oleaginous diatom</name>
    <dbReference type="NCBI Taxonomy" id="1519565"/>
    <lineage>
        <taxon>Eukaryota</taxon>
        <taxon>Sar</taxon>
        <taxon>Stramenopiles</taxon>
        <taxon>Ochrophyta</taxon>
        <taxon>Bacillariophyta</taxon>
        <taxon>Bacillariophyceae</taxon>
        <taxon>Bacillariophycidae</taxon>
        <taxon>Naviculales</taxon>
        <taxon>Naviculaceae</taxon>
        <taxon>Fistulifera</taxon>
    </lineage>
</organism>
<dbReference type="SUPFAM" id="SSF103473">
    <property type="entry name" value="MFS general substrate transporter"/>
    <property type="match status" value="1"/>
</dbReference>
<evidence type="ECO:0000256" key="5">
    <source>
        <dbReference type="ARBA" id="ARBA00022989"/>
    </source>
</evidence>
<feature type="transmembrane region" description="Helical" evidence="7">
    <location>
        <begin position="381"/>
        <end position="399"/>
    </location>
</feature>
<feature type="transmembrane region" description="Helical" evidence="7">
    <location>
        <begin position="202"/>
        <end position="223"/>
    </location>
</feature>
<evidence type="ECO:0000256" key="4">
    <source>
        <dbReference type="ARBA" id="ARBA00022692"/>
    </source>
</evidence>
<dbReference type="PANTHER" id="PTHR10981">
    <property type="entry name" value="BATTENIN"/>
    <property type="match status" value="1"/>
</dbReference>
<evidence type="ECO:0000256" key="3">
    <source>
        <dbReference type="ARBA" id="ARBA00022448"/>
    </source>
</evidence>
<feature type="transmembrane region" description="Helical" evidence="7">
    <location>
        <begin position="99"/>
        <end position="116"/>
    </location>
</feature>
<comment type="subcellular location">
    <subcellularLocation>
        <location evidence="1">Endomembrane system</location>
        <topology evidence="1">Multi-pass membrane protein</topology>
    </subcellularLocation>
</comment>
<evidence type="ECO:0000256" key="7">
    <source>
        <dbReference type="RuleBase" id="RU361113"/>
    </source>
</evidence>
<dbReference type="Pfam" id="PF02487">
    <property type="entry name" value="CLN3"/>
    <property type="match status" value="1"/>
</dbReference>
<protein>
    <submittedName>
        <fullName evidence="8">Battenin</fullName>
    </submittedName>
</protein>